<dbReference type="HOGENOM" id="CLU_165877_0_0_2"/>
<dbReference type="OrthoDB" id="137368at2157"/>
<accession>Q8TQ18</accession>
<protein>
    <submittedName>
        <fullName evidence="1">Uncharacterized protein</fullName>
    </submittedName>
</protein>
<dbReference type="KEGG" id="mac:MA_1734"/>
<organism evidence="1 2">
    <name type="scientific">Methanosarcina acetivorans (strain ATCC 35395 / DSM 2834 / JCM 12185 / C2A)</name>
    <dbReference type="NCBI Taxonomy" id="188937"/>
    <lineage>
        <taxon>Archaea</taxon>
        <taxon>Methanobacteriati</taxon>
        <taxon>Methanobacteriota</taxon>
        <taxon>Stenosarchaea group</taxon>
        <taxon>Methanomicrobia</taxon>
        <taxon>Methanosarcinales</taxon>
        <taxon>Methanosarcinaceae</taxon>
        <taxon>Methanosarcina</taxon>
    </lineage>
</organism>
<evidence type="ECO:0000313" key="1">
    <source>
        <dbReference type="EMBL" id="AAM05141.1"/>
    </source>
</evidence>
<dbReference type="EMBL" id="AE010299">
    <property type="protein sequence ID" value="AAM05141.1"/>
    <property type="molecule type" value="Genomic_DNA"/>
</dbReference>
<dbReference type="EnsemblBacteria" id="AAM05141">
    <property type="protein sequence ID" value="AAM05141"/>
    <property type="gene ID" value="MA_1734"/>
</dbReference>
<proteinExistence type="predicted"/>
<evidence type="ECO:0000313" key="2">
    <source>
        <dbReference type="Proteomes" id="UP000002487"/>
    </source>
</evidence>
<gene>
    <name evidence="1" type="ordered locus">MA_1734</name>
</gene>
<dbReference type="InParanoid" id="Q8TQ18"/>
<dbReference type="RefSeq" id="WP_011021738.1">
    <property type="nucleotide sequence ID" value="NC_003552.1"/>
</dbReference>
<reference evidence="1 2" key="1">
    <citation type="journal article" date="2002" name="Genome Res.">
        <title>The genome of Methanosarcina acetivorans reveals extensive metabolic and physiological diversity.</title>
        <authorList>
            <person name="Galagan J.E."/>
            <person name="Nusbaum C."/>
            <person name="Roy A."/>
            <person name="Endrizzi M.G."/>
            <person name="Macdonald P."/>
            <person name="FitzHugh W."/>
            <person name="Calvo S."/>
            <person name="Engels R."/>
            <person name="Smirnov S."/>
            <person name="Atnoor D."/>
            <person name="Brown A."/>
            <person name="Allen N."/>
            <person name="Naylor J."/>
            <person name="Stange-Thomann N."/>
            <person name="DeArellano K."/>
            <person name="Johnson R."/>
            <person name="Linton L."/>
            <person name="McEwan P."/>
            <person name="McKernan K."/>
            <person name="Talamas J."/>
            <person name="Tirrell A."/>
            <person name="Ye W."/>
            <person name="Zimmer A."/>
            <person name="Barber R.D."/>
            <person name="Cann I."/>
            <person name="Graham D.E."/>
            <person name="Grahame D.A."/>
            <person name="Guss A."/>
            <person name="Hedderich R."/>
            <person name="Ingram-Smith C."/>
            <person name="Kuettner C.H."/>
            <person name="Krzycki J.A."/>
            <person name="Leigh J.A."/>
            <person name="Li W."/>
            <person name="Liu J."/>
            <person name="Mukhopadhyay B."/>
            <person name="Reeve J.N."/>
            <person name="Smith K."/>
            <person name="Springer T.A."/>
            <person name="Umayam L.A."/>
            <person name="White O."/>
            <person name="White R.H."/>
            <person name="de Macario E.C."/>
            <person name="Ferry J.G."/>
            <person name="Jarrell K.F."/>
            <person name="Jing H."/>
            <person name="Macario A.J.L."/>
            <person name="Paulsen I."/>
            <person name="Pritchett M."/>
            <person name="Sowers K.R."/>
            <person name="Swanson R.V."/>
            <person name="Zinder S.H."/>
            <person name="Lander E."/>
            <person name="Metcalf W.W."/>
            <person name="Birren B."/>
        </authorList>
    </citation>
    <scope>NUCLEOTIDE SEQUENCE [LARGE SCALE GENOMIC DNA]</scope>
    <source>
        <strain evidence="2">ATCC 35395 / DSM 2834 / JCM 12185 / C2A</strain>
    </source>
</reference>
<keyword evidence="2" id="KW-1185">Reference proteome</keyword>
<dbReference type="Proteomes" id="UP000002487">
    <property type="component" value="Chromosome"/>
</dbReference>
<dbReference type="GeneID" id="1473622"/>
<sequence>MYLKDEELMKDQQSREFGVFGDVLRELQMEEMEETETCLVEIQETVVKENTMEILAEIRATLKEIAETQKEILEEIKKNRPE</sequence>
<name>Q8TQ18_METAC</name>
<dbReference type="AlphaFoldDB" id="Q8TQ18"/>